<organism evidence="1 2">
    <name type="scientific">Hyphomicrobium denitrificans (strain ATCC 51888 / DSM 1869 / NCIMB 11706 / TK 0415)</name>
    <dbReference type="NCBI Taxonomy" id="582899"/>
    <lineage>
        <taxon>Bacteria</taxon>
        <taxon>Pseudomonadati</taxon>
        <taxon>Pseudomonadota</taxon>
        <taxon>Alphaproteobacteria</taxon>
        <taxon>Hyphomicrobiales</taxon>
        <taxon>Hyphomicrobiaceae</taxon>
        <taxon>Hyphomicrobium</taxon>
    </lineage>
</organism>
<accession>D8JSZ6</accession>
<protein>
    <submittedName>
        <fullName evidence="1">Uncharacterized protein</fullName>
    </submittedName>
</protein>
<evidence type="ECO:0000313" key="2">
    <source>
        <dbReference type="Proteomes" id="UP000002033"/>
    </source>
</evidence>
<reference evidence="2" key="1">
    <citation type="journal article" date="2011" name="J. Bacteriol.">
        <title>Genome sequences of eight morphologically diverse alphaproteobacteria.</title>
        <authorList>
            <consortium name="US DOE Joint Genome Institute"/>
            <person name="Brown P.J."/>
            <person name="Kysela D.T."/>
            <person name="Buechlein A."/>
            <person name="Hemmerich C."/>
            <person name="Brun Y.V."/>
        </authorList>
    </citation>
    <scope>NUCLEOTIDE SEQUENCE [LARGE SCALE GENOMIC DNA]</scope>
    <source>
        <strain evidence="2">ATCC 51888 / DSM 1869 / NCIB 11706 / TK 0415</strain>
    </source>
</reference>
<keyword evidence="2" id="KW-1185">Reference proteome</keyword>
<sequence>MVLLKHSAFPPNVGLADLSGVSKIFYHLRQRFYPVEFADLCTLIDEIVLREHIVLVGKIETTPAQYIQAIQPLINAKVFQILAEPFRPIRTETSSAALLAAAQAAGRDGLTAAMVKDADLEVTRLLGAEAKFGRPATVLLRNLHNFGVNRRPKFEHGVIDLVQRNRRLADDARALHAEIQRNGVPVRGFVHLDVPPLALAVLKNSASFEQVIERILDMRDTASVLRHDTSVLIERLSNPATTVEMHAELIRNWEKKWRKSWDSAIAEKIFICNTSTVFLAKGAELVRSLGDIQSWSDAALKGIALFRDVREATSIDALRPVHTPVRNYLLSSRGQMKAVVSRVFEKDPQVIDALMKRLVAPNSLWRKAFRIESP</sequence>
<evidence type="ECO:0000313" key="1">
    <source>
        <dbReference type="EMBL" id="ADJ22481.1"/>
    </source>
</evidence>
<dbReference type="HOGENOM" id="CLU_739214_0_0_5"/>
<dbReference type="EMBL" id="CP002083">
    <property type="protein sequence ID" value="ADJ22481.1"/>
    <property type="molecule type" value="Genomic_DNA"/>
</dbReference>
<dbReference type="RefSeq" id="WP_013214698.1">
    <property type="nucleotide sequence ID" value="NC_014313.1"/>
</dbReference>
<dbReference type="KEGG" id="hdn:Hden_0660"/>
<dbReference type="Proteomes" id="UP000002033">
    <property type="component" value="Chromosome"/>
</dbReference>
<proteinExistence type="predicted"/>
<name>D8JSZ6_HYPDA</name>
<dbReference type="STRING" id="582899.Hden_0660"/>
<gene>
    <name evidence="1" type="ordered locus">Hden_0660</name>
</gene>
<dbReference type="AlphaFoldDB" id="D8JSZ6"/>